<proteinExistence type="predicted"/>
<accession>A0A8R7TZT9</accession>
<dbReference type="Gramene" id="TuG1812G0300004183.01.T04">
    <property type="protein sequence ID" value="TuG1812G0300004183.01.T04"/>
    <property type="gene ID" value="TuG1812G0300004183.01"/>
</dbReference>
<keyword evidence="1" id="KW-0812">Transmembrane</keyword>
<evidence type="ECO:0000313" key="2">
    <source>
        <dbReference type="EnsemblPlants" id="TuG1812G0300004183.01.T01"/>
    </source>
</evidence>
<name>A0A8R7TZT9_TRIUA</name>
<dbReference type="EnsemblPlants" id="TuG1812G0300004183.01.T01">
    <property type="protein sequence ID" value="TuG1812G0300004183.01.T01"/>
    <property type="gene ID" value="TuG1812G0300004183.01"/>
</dbReference>
<protein>
    <submittedName>
        <fullName evidence="2">Uncharacterized protein</fullName>
    </submittedName>
</protein>
<keyword evidence="1" id="KW-1133">Transmembrane helix</keyword>
<sequence>MSNATVPPMAAVHCRHPGPFNNTTPSRSTPQLYHHSQLQLPLCGSGGSVFSVLVFSWWLSGTYTGIFHQDLQKIDIISR</sequence>
<reference evidence="3" key="1">
    <citation type="journal article" date="2013" name="Nature">
        <title>Draft genome of the wheat A-genome progenitor Triticum urartu.</title>
        <authorList>
            <person name="Ling H.Q."/>
            <person name="Zhao S."/>
            <person name="Liu D."/>
            <person name="Wang J."/>
            <person name="Sun H."/>
            <person name="Zhang C."/>
            <person name="Fan H."/>
            <person name="Li D."/>
            <person name="Dong L."/>
            <person name="Tao Y."/>
            <person name="Gao C."/>
            <person name="Wu H."/>
            <person name="Li Y."/>
            <person name="Cui Y."/>
            <person name="Guo X."/>
            <person name="Zheng S."/>
            <person name="Wang B."/>
            <person name="Yu K."/>
            <person name="Liang Q."/>
            <person name="Yang W."/>
            <person name="Lou X."/>
            <person name="Chen J."/>
            <person name="Feng M."/>
            <person name="Jian J."/>
            <person name="Zhang X."/>
            <person name="Luo G."/>
            <person name="Jiang Y."/>
            <person name="Liu J."/>
            <person name="Wang Z."/>
            <person name="Sha Y."/>
            <person name="Zhang B."/>
            <person name="Wu H."/>
            <person name="Tang D."/>
            <person name="Shen Q."/>
            <person name="Xue P."/>
            <person name="Zou S."/>
            <person name="Wang X."/>
            <person name="Liu X."/>
            <person name="Wang F."/>
            <person name="Yang Y."/>
            <person name="An X."/>
            <person name="Dong Z."/>
            <person name="Zhang K."/>
            <person name="Zhang X."/>
            <person name="Luo M.C."/>
            <person name="Dvorak J."/>
            <person name="Tong Y."/>
            <person name="Wang J."/>
            <person name="Yang H."/>
            <person name="Li Z."/>
            <person name="Wang D."/>
            <person name="Zhang A."/>
            <person name="Wang J."/>
        </authorList>
    </citation>
    <scope>NUCLEOTIDE SEQUENCE</scope>
    <source>
        <strain evidence="3">cv. G1812</strain>
    </source>
</reference>
<evidence type="ECO:0000256" key="1">
    <source>
        <dbReference type="SAM" id="Phobius"/>
    </source>
</evidence>
<dbReference type="EnsemblPlants" id="TuG1812G0300004183.01.T04">
    <property type="protein sequence ID" value="TuG1812G0300004183.01.T04"/>
    <property type="gene ID" value="TuG1812G0300004183.01"/>
</dbReference>
<dbReference type="Gramene" id="TuG1812G0300004183.01.T01">
    <property type="protein sequence ID" value="TuG1812G0300004183.01.T01"/>
    <property type="gene ID" value="TuG1812G0300004183.01"/>
</dbReference>
<keyword evidence="1" id="KW-0472">Membrane</keyword>
<feature type="transmembrane region" description="Helical" evidence="1">
    <location>
        <begin position="38"/>
        <end position="59"/>
    </location>
</feature>
<keyword evidence="3" id="KW-1185">Reference proteome</keyword>
<dbReference type="AlphaFoldDB" id="A0A8R7TZT9"/>
<dbReference type="Proteomes" id="UP000015106">
    <property type="component" value="Chromosome 3"/>
</dbReference>
<reference evidence="2" key="3">
    <citation type="submission" date="2022-06" db="UniProtKB">
        <authorList>
            <consortium name="EnsemblPlants"/>
        </authorList>
    </citation>
    <scope>IDENTIFICATION</scope>
</reference>
<reference evidence="2" key="2">
    <citation type="submission" date="2018-03" db="EMBL/GenBank/DDBJ databases">
        <title>The Triticum urartu genome reveals the dynamic nature of wheat genome evolution.</title>
        <authorList>
            <person name="Ling H."/>
            <person name="Ma B."/>
            <person name="Shi X."/>
            <person name="Liu H."/>
            <person name="Dong L."/>
            <person name="Sun H."/>
            <person name="Cao Y."/>
            <person name="Gao Q."/>
            <person name="Zheng S."/>
            <person name="Li Y."/>
            <person name="Yu Y."/>
            <person name="Du H."/>
            <person name="Qi M."/>
            <person name="Li Y."/>
            <person name="Yu H."/>
            <person name="Cui Y."/>
            <person name="Wang N."/>
            <person name="Chen C."/>
            <person name="Wu H."/>
            <person name="Zhao Y."/>
            <person name="Zhang J."/>
            <person name="Li Y."/>
            <person name="Zhou W."/>
            <person name="Zhang B."/>
            <person name="Hu W."/>
            <person name="Eijk M."/>
            <person name="Tang J."/>
            <person name="Witsenboer H."/>
            <person name="Zhao S."/>
            <person name="Li Z."/>
            <person name="Zhang A."/>
            <person name="Wang D."/>
            <person name="Liang C."/>
        </authorList>
    </citation>
    <scope>NUCLEOTIDE SEQUENCE [LARGE SCALE GENOMIC DNA]</scope>
    <source>
        <strain evidence="2">cv. G1812</strain>
    </source>
</reference>
<evidence type="ECO:0000313" key="3">
    <source>
        <dbReference type="Proteomes" id="UP000015106"/>
    </source>
</evidence>
<organism evidence="2 3">
    <name type="scientific">Triticum urartu</name>
    <name type="common">Red wild einkorn</name>
    <name type="synonym">Crithodium urartu</name>
    <dbReference type="NCBI Taxonomy" id="4572"/>
    <lineage>
        <taxon>Eukaryota</taxon>
        <taxon>Viridiplantae</taxon>
        <taxon>Streptophyta</taxon>
        <taxon>Embryophyta</taxon>
        <taxon>Tracheophyta</taxon>
        <taxon>Spermatophyta</taxon>
        <taxon>Magnoliopsida</taxon>
        <taxon>Liliopsida</taxon>
        <taxon>Poales</taxon>
        <taxon>Poaceae</taxon>
        <taxon>BOP clade</taxon>
        <taxon>Pooideae</taxon>
        <taxon>Triticodae</taxon>
        <taxon>Triticeae</taxon>
        <taxon>Triticinae</taxon>
        <taxon>Triticum</taxon>
    </lineage>
</organism>